<organism evidence="1">
    <name type="scientific">uncultured Leptolyngbya sp</name>
    <dbReference type="NCBI Taxonomy" id="332963"/>
    <lineage>
        <taxon>Bacteria</taxon>
        <taxon>Bacillati</taxon>
        <taxon>Cyanobacteriota</taxon>
        <taxon>Cyanophyceae</taxon>
        <taxon>Leptolyngbyales</taxon>
        <taxon>Leptolyngbyaceae</taxon>
        <taxon>Leptolyngbya group</taxon>
        <taxon>Leptolyngbya</taxon>
        <taxon>environmental samples</taxon>
    </lineage>
</organism>
<reference evidence="1" key="1">
    <citation type="submission" date="2020-02" db="EMBL/GenBank/DDBJ databases">
        <authorList>
            <person name="Meier V. D."/>
        </authorList>
    </citation>
    <scope>NUCLEOTIDE SEQUENCE</scope>
    <source>
        <strain evidence="1">AVDCRST_MAG94</strain>
    </source>
</reference>
<name>A0A6J4KNY1_9CYAN</name>
<evidence type="ECO:0000313" key="1">
    <source>
        <dbReference type="EMBL" id="CAA9311212.1"/>
    </source>
</evidence>
<accession>A0A6J4KNY1</accession>
<protein>
    <submittedName>
        <fullName evidence="1">Uncharacterized protein</fullName>
    </submittedName>
</protein>
<proteinExistence type="predicted"/>
<dbReference type="AlphaFoldDB" id="A0A6J4KNY1"/>
<sequence length="27" mass="3077">SAIVAAHYQREFERLHTNAILDIPPTN</sequence>
<gene>
    <name evidence="1" type="ORF">AVDCRST_MAG94-954</name>
</gene>
<dbReference type="EMBL" id="CADCTY010000322">
    <property type="protein sequence ID" value="CAA9311212.1"/>
    <property type="molecule type" value="Genomic_DNA"/>
</dbReference>
<feature type="non-terminal residue" evidence="1">
    <location>
        <position position="1"/>
    </location>
</feature>